<dbReference type="AlphaFoldDB" id="A0A6I2M6B9"/>
<organism evidence="1 2">
    <name type="scientific">Metabacillus idriensis</name>
    <dbReference type="NCBI Taxonomy" id="324768"/>
    <lineage>
        <taxon>Bacteria</taxon>
        <taxon>Bacillati</taxon>
        <taxon>Bacillota</taxon>
        <taxon>Bacilli</taxon>
        <taxon>Bacillales</taxon>
        <taxon>Bacillaceae</taxon>
        <taxon>Metabacillus</taxon>
    </lineage>
</organism>
<dbReference type="EMBL" id="WKKF01000001">
    <property type="protein sequence ID" value="MRX52366.1"/>
    <property type="molecule type" value="Genomic_DNA"/>
</dbReference>
<protein>
    <submittedName>
        <fullName evidence="1">Uncharacterized protein</fullName>
    </submittedName>
</protein>
<keyword evidence="2" id="KW-1185">Reference proteome</keyword>
<reference evidence="1 2" key="1">
    <citation type="submission" date="2019-11" db="EMBL/GenBank/DDBJ databases">
        <title>Bacillus idriensis genome.</title>
        <authorList>
            <person name="Konopka E.N."/>
            <person name="Newman J.D."/>
        </authorList>
    </citation>
    <scope>NUCLEOTIDE SEQUENCE [LARGE SCALE GENOMIC DNA]</scope>
    <source>
        <strain evidence="1 2">DSM 19097</strain>
    </source>
</reference>
<proteinExistence type="predicted"/>
<sequence>MAENTNNPLDMLKAGLAEPIVKNEAYQFNNEAMGNYMKAKNAPIATLVSITRFKTDNEE</sequence>
<evidence type="ECO:0000313" key="2">
    <source>
        <dbReference type="Proteomes" id="UP000441585"/>
    </source>
</evidence>
<dbReference type="RefSeq" id="WP_154317783.1">
    <property type="nucleotide sequence ID" value="NZ_CAJGAA010000001.1"/>
</dbReference>
<dbReference type="Proteomes" id="UP000441585">
    <property type="component" value="Unassembled WGS sequence"/>
</dbReference>
<comment type="caution">
    <text evidence="1">The sequence shown here is derived from an EMBL/GenBank/DDBJ whole genome shotgun (WGS) entry which is preliminary data.</text>
</comment>
<gene>
    <name evidence="1" type="ORF">GJU41_00150</name>
</gene>
<evidence type="ECO:0000313" key="1">
    <source>
        <dbReference type="EMBL" id="MRX52366.1"/>
    </source>
</evidence>
<accession>A0A6I2M6B9</accession>
<name>A0A6I2M6B9_9BACI</name>